<keyword evidence="1" id="KW-0472">Membrane</keyword>
<reference evidence="3" key="2">
    <citation type="submission" date="2023-06" db="EMBL/GenBank/DDBJ databases">
        <title>Pangenomics reveal diversification of enzyme families and niche specialization in globally abundant SAR202 bacteria.</title>
        <authorList>
            <person name="Saw J.H.W."/>
        </authorList>
    </citation>
    <scope>NUCLEOTIDE SEQUENCE [LARGE SCALE GENOMIC DNA]</scope>
    <source>
        <strain evidence="3">JH1073</strain>
    </source>
</reference>
<dbReference type="EMBL" id="CP046147">
    <property type="protein sequence ID" value="WFG38740.1"/>
    <property type="molecule type" value="Genomic_DNA"/>
</dbReference>
<keyword evidence="1" id="KW-1133">Transmembrane helix</keyword>
<keyword evidence="1" id="KW-0812">Transmembrane</keyword>
<organism evidence="2 3">
    <name type="scientific">Candidatus Lucifugimonas marina</name>
    <dbReference type="NCBI Taxonomy" id="3038979"/>
    <lineage>
        <taxon>Bacteria</taxon>
        <taxon>Bacillati</taxon>
        <taxon>Chloroflexota</taxon>
        <taxon>Dehalococcoidia</taxon>
        <taxon>SAR202 cluster</taxon>
        <taxon>Candidatus Lucifugimonadales</taxon>
        <taxon>Candidatus Lucifugimonadaceae</taxon>
        <taxon>Candidatus Lucifugimonas</taxon>
    </lineage>
</organism>
<evidence type="ECO:0000313" key="3">
    <source>
        <dbReference type="Proteomes" id="UP001219901"/>
    </source>
</evidence>
<proteinExistence type="predicted"/>
<evidence type="ECO:0000313" key="2">
    <source>
        <dbReference type="EMBL" id="WFG38740.1"/>
    </source>
</evidence>
<dbReference type="Proteomes" id="UP001219901">
    <property type="component" value="Chromosome"/>
</dbReference>
<reference evidence="2 3" key="1">
    <citation type="submission" date="2019-11" db="EMBL/GenBank/DDBJ databases">
        <authorList>
            <person name="Cho J.-C."/>
        </authorList>
    </citation>
    <scope>NUCLEOTIDE SEQUENCE [LARGE SCALE GENOMIC DNA]</scope>
    <source>
        <strain evidence="2 3">JH1073</strain>
    </source>
</reference>
<keyword evidence="3" id="KW-1185">Reference proteome</keyword>
<accession>A0AAJ5ZD18</accession>
<sequence length="1370" mass="143684">MTQLAAIRSRYNVLLYLLVVVGFATLAVIGANALRADDTAPTGQGMYPHYVDGNDDCTPFTDDSTESFVKIEWDADMGTIDAVIGGTINGESGGENAPPITILPNLDGSYTYNVLTDDGAEFSVTFDSAGDHFDFESSEGVTVDAVVAKASDEYNLYAYSASTTGTIYTIPAKGSTPAFDITVIGLGHEVSWDTDLFTPLKDPLVQTSNHSGISHVSLCYDRNLVVSKTAAGTYGIDHDWSIDKSVTDGNTSYFPGETANYLIDVIYGGSEKFDYAVGGEITIYNPWNDSVTVSSVSDSLNVDGGTLTLEDIGTGVIAGGDSLVLDYSIADAPHTATSNNVEVETAGTSVEGGSFSAPFTYQLDVNNVSDDSVTITDSMFPEFSELVSAAGKSAGDVASFPYSVGPLAADTENGAPVITDITNTACLDDDMDDTDNVGDANGVECSDVTITVYPVTVSKTAETTYFRDYDWTIAKELLHDDSSFFPGETANYNVRVTASAAQDFGHAVSGTIYVSHSNPVDSLSVTVTDQLNAGSVSVDGDGTLSIPAAGLATVSTASIGYSSTSASTDDELNTATASWNIDGATGSASGTADVVWAADPIDANISDYTVVVDDDLAGWSVELNADAHAIWSKSYSLTNLQADTENGAPVITDITNTACLDDDMDDTDNVGDANGVECSDVTITVYPVTVSKTAETTYFRDYDWTIAKELLHDDSSFFPGETADYKVSVTASAAQEFGHAVDGTITVSHDNPDDDLSVSLNDYLDVSTGSWSGTLVVTSEDGVNSVDYSLAAGPTDELNTVTATWNNATGGSASGTADVVWAADPIAANISDHSVVVGDDLAGWEVELNATDNATWSKSYSLTNLQADTENGAPVITDITNTACLDDDMDDTDNVGDANGVECSDVTITVYPVTVTKTASTSYDRTFIWTINKTAFWIDYAGQDPVRTEVTDTSGPITDSSGMGIEVEYDITVSTTSEIDSNYFVDGDITVSHSNPDDSLTVTVTDQLNAGSVSVDGDGTLVIPAAGTASVSENSIGYNSTSTSPADVLNTATATWSTGSASGDVVIDWSEDAAYIEVLNPTWSVSDPGISNTSDTTVVGVNFEAGDDNGIVGQDGNYTGTLITTITSIVPNVANVCDQVTWTNTATVFFGIGSATDDAQLVIDQTCAGRLTRTPGYWKTHNDTFQGLGGPQTDTTWNQIPPNAELSDFFVSGLSYYGVLTAPDGGSPYITLGRAYIAAELNVLAGTVATEDALYDRNSLVGVDLDLDQDGSLSNAEKNLDVMAVSAELLSTFNPATIDGFDAIVTWVFTPVEDGGNGGEFPTRKELRGEGFGGNDVAHFFNYFSPMLVLAEYLDDYNNGANGIGPGHGD</sequence>
<evidence type="ECO:0000256" key="1">
    <source>
        <dbReference type="SAM" id="Phobius"/>
    </source>
</evidence>
<feature type="transmembrane region" description="Helical" evidence="1">
    <location>
        <begin position="12"/>
        <end position="34"/>
    </location>
</feature>
<gene>
    <name evidence="2" type="ORF">GKO48_03665</name>
</gene>
<name>A0AAJ5ZD18_9CHLR</name>
<dbReference type="RefSeq" id="WP_342826845.1">
    <property type="nucleotide sequence ID" value="NZ_CP046146.1"/>
</dbReference>
<protein>
    <submittedName>
        <fullName evidence="2">Uncharacterized protein</fullName>
    </submittedName>
</protein>